<name>A0AAV4X1Y6_CAEEX</name>
<accession>A0AAV4X1Y6</accession>
<evidence type="ECO:0000313" key="2">
    <source>
        <dbReference type="Proteomes" id="UP001054945"/>
    </source>
</evidence>
<dbReference type="EMBL" id="BPLR01017018">
    <property type="protein sequence ID" value="GIY88066.1"/>
    <property type="molecule type" value="Genomic_DNA"/>
</dbReference>
<organism evidence="1 2">
    <name type="scientific">Caerostris extrusa</name>
    <name type="common">Bark spider</name>
    <name type="synonym">Caerostris bankana</name>
    <dbReference type="NCBI Taxonomy" id="172846"/>
    <lineage>
        <taxon>Eukaryota</taxon>
        <taxon>Metazoa</taxon>
        <taxon>Ecdysozoa</taxon>
        <taxon>Arthropoda</taxon>
        <taxon>Chelicerata</taxon>
        <taxon>Arachnida</taxon>
        <taxon>Araneae</taxon>
        <taxon>Araneomorphae</taxon>
        <taxon>Entelegynae</taxon>
        <taxon>Araneoidea</taxon>
        <taxon>Araneidae</taxon>
        <taxon>Caerostris</taxon>
    </lineage>
</organism>
<reference evidence="1 2" key="1">
    <citation type="submission" date="2021-06" db="EMBL/GenBank/DDBJ databases">
        <title>Caerostris extrusa draft genome.</title>
        <authorList>
            <person name="Kono N."/>
            <person name="Arakawa K."/>
        </authorList>
    </citation>
    <scope>NUCLEOTIDE SEQUENCE [LARGE SCALE GENOMIC DNA]</scope>
</reference>
<comment type="caution">
    <text evidence="1">The sequence shown here is derived from an EMBL/GenBank/DDBJ whole genome shotgun (WGS) entry which is preliminary data.</text>
</comment>
<sequence>MLMTEEVIVETVDLKEFTCLRNCLLAHKLYKIRIVSSFVLKRDEEPSPDIVDCCSRFDITQDASRGTFIRGARRELCLLGSLSGAADLRFVFSKIQNITTDDPAIINLNQI</sequence>
<proteinExistence type="predicted"/>
<evidence type="ECO:0000313" key="1">
    <source>
        <dbReference type="EMBL" id="GIY88066.1"/>
    </source>
</evidence>
<keyword evidence="2" id="KW-1185">Reference proteome</keyword>
<protein>
    <submittedName>
        <fullName evidence="1">Uncharacterized protein</fullName>
    </submittedName>
</protein>
<gene>
    <name evidence="1" type="ORF">CEXT_779231</name>
</gene>
<dbReference type="Proteomes" id="UP001054945">
    <property type="component" value="Unassembled WGS sequence"/>
</dbReference>
<dbReference type="AlphaFoldDB" id="A0AAV4X1Y6"/>